<name>F4FYW0_METCR</name>
<dbReference type="Proteomes" id="UP000007812">
    <property type="component" value="Chromosome"/>
</dbReference>
<dbReference type="EMBL" id="CP002656">
    <property type="protein sequence ID" value="AEB94349.1"/>
    <property type="molecule type" value="Genomic_DNA"/>
</dbReference>
<protein>
    <submittedName>
        <fullName evidence="1">AAA ATPase</fullName>
    </submittedName>
</protein>
<dbReference type="SUPFAM" id="SSF52540">
    <property type="entry name" value="P-loop containing nucleoside triphosphate hydrolases"/>
    <property type="match status" value="1"/>
</dbReference>
<dbReference type="eggNOG" id="arCOG00417">
    <property type="taxonomic scope" value="Archaea"/>
</dbReference>
<evidence type="ECO:0000313" key="1">
    <source>
        <dbReference type="EMBL" id="AEB94349.1"/>
    </source>
</evidence>
<reference evidence="1 2" key="1">
    <citation type="journal article" date="2011" name="J. Bacteriol.">
        <title>Complete genome sequence of Metallosphaera cuprina, a metal sulfide-oxidizing archaeon from a hot spring.</title>
        <authorList>
            <person name="Liu L.J."/>
            <person name="You X.Y."/>
            <person name="Zheng H."/>
            <person name="Wang S."/>
            <person name="Jiang C.Y."/>
            <person name="Liu S.J."/>
        </authorList>
    </citation>
    <scope>NUCLEOTIDE SEQUENCE [LARGE SCALE GENOMIC DNA]</scope>
    <source>
        <strain evidence="1 2">Ar-4</strain>
    </source>
</reference>
<proteinExistence type="predicted"/>
<evidence type="ECO:0000313" key="2">
    <source>
        <dbReference type="Proteomes" id="UP000007812"/>
    </source>
</evidence>
<dbReference type="Gene3D" id="3.40.50.300">
    <property type="entry name" value="P-loop containing nucleotide triphosphate hydrolases"/>
    <property type="match status" value="1"/>
</dbReference>
<dbReference type="HOGENOM" id="CLU_1471995_0_0_2"/>
<keyword evidence="2" id="KW-1185">Reference proteome</keyword>
<organism evidence="1 2">
    <name type="scientific">Metallosphaera cuprina (strain Ar-4)</name>
    <dbReference type="NCBI Taxonomy" id="1006006"/>
    <lineage>
        <taxon>Archaea</taxon>
        <taxon>Thermoproteota</taxon>
        <taxon>Thermoprotei</taxon>
        <taxon>Sulfolobales</taxon>
        <taxon>Sulfolobaceae</taxon>
        <taxon>Metallosphaera</taxon>
    </lineage>
</organism>
<dbReference type="AlphaFoldDB" id="F4FYW0"/>
<accession>F4FYW0</accession>
<dbReference type="STRING" id="1006006.Mcup_0241"/>
<dbReference type="PATRIC" id="fig|1006006.8.peg.242"/>
<dbReference type="InterPro" id="IPR027417">
    <property type="entry name" value="P-loop_NTPase"/>
</dbReference>
<sequence>MINHHLVGYKYSSLSDFLFEKGDLISIFGSYATGKTAIALQVLKEMSDGVFISTTGEGYKSRVRGKYSSSFVDVANTFQLFNAVIEAIENSSNLIIVDSINRFFKLERKYRQLLMTLNMLKLSRSKVLLTWEMSTNNKVSGHAVMRYYSDEIFRTTGKYIIGNGKKCEFKILTYEVKGCY</sequence>
<gene>
    <name evidence="1" type="ordered locus">Mcup_0241</name>
</gene>
<dbReference type="KEGG" id="mcn:Mcup_0241"/>